<dbReference type="RefSeq" id="XP_021806939.1">
    <property type="nucleotide sequence ID" value="XM_021951247.1"/>
</dbReference>
<feature type="region of interest" description="Disordered" evidence="1">
    <location>
        <begin position="1"/>
        <end position="30"/>
    </location>
</feature>
<keyword evidence="2" id="KW-1133">Transmembrane helix</keyword>
<keyword evidence="2" id="KW-0812">Transmembrane</keyword>
<feature type="transmembrane region" description="Helical" evidence="2">
    <location>
        <begin position="227"/>
        <end position="252"/>
    </location>
</feature>
<sequence length="270" mass="30165">MNHHHHQNHPPSSLPSNPNPEPDPSLPCNGYHKISLPLLRRCMSDPCNPPSATASNPSFFDPSLSSASRCGGSLPNFTPPYSPDRHHCPKTPSHSPTHALPPLPPPHTFRRSVSDINPSPSKASSRFSTSSQDLGTDIDTPNSKLLQRLRRMKDRLREMSHWCQQLMRAEDLMEEDEDEQQQAVEEDAQVQAVDATDQDVTVTKPISSFSVEESVTTSSGRYPFPSYPIILGFGFFIPNSVTLVSFLGCSILDHSFQMSIFLRHSFWLKH</sequence>
<protein>
    <submittedName>
        <fullName evidence="4">Uncharacterized protein LOC110750872 isoform X1</fullName>
    </submittedName>
</protein>
<evidence type="ECO:0000256" key="2">
    <source>
        <dbReference type="SAM" id="Phobius"/>
    </source>
</evidence>
<dbReference type="KEGG" id="pavi:110750872"/>
<keyword evidence="2" id="KW-0472">Membrane</keyword>
<gene>
    <name evidence="4" type="primary">LOC110750872</name>
</gene>
<accession>A0A6P5RUZ0</accession>
<dbReference type="AlphaFoldDB" id="A0A6P5RUZ0"/>
<proteinExistence type="predicted"/>
<evidence type="ECO:0000313" key="3">
    <source>
        <dbReference type="Proteomes" id="UP000515124"/>
    </source>
</evidence>
<name>A0A6P5RUZ0_PRUAV</name>
<dbReference type="GeneID" id="110750872"/>
<evidence type="ECO:0000313" key="4">
    <source>
        <dbReference type="RefSeq" id="XP_021806939.1"/>
    </source>
</evidence>
<feature type="compositionally biased region" description="Polar residues" evidence="1">
    <location>
        <begin position="50"/>
        <end position="68"/>
    </location>
</feature>
<evidence type="ECO:0000256" key="1">
    <source>
        <dbReference type="SAM" id="MobiDB-lite"/>
    </source>
</evidence>
<dbReference type="Proteomes" id="UP000515124">
    <property type="component" value="Unplaced"/>
</dbReference>
<keyword evidence="3" id="KW-1185">Reference proteome</keyword>
<organism evidence="3 4">
    <name type="scientific">Prunus avium</name>
    <name type="common">Cherry</name>
    <name type="synonym">Cerasus avium</name>
    <dbReference type="NCBI Taxonomy" id="42229"/>
    <lineage>
        <taxon>Eukaryota</taxon>
        <taxon>Viridiplantae</taxon>
        <taxon>Streptophyta</taxon>
        <taxon>Embryophyta</taxon>
        <taxon>Tracheophyta</taxon>
        <taxon>Spermatophyta</taxon>
        <taxon>Magnoliopsida</taxon>
        <taxon>eudicotyledons</taxon>
        <taxon>Gunneridae</taxon>
        <taxon>Pentapetalae</taxon>
        <taxon>rosids</taxon>
        <taxon>fabids</taxon>
        <taxon>Rosales</taxon>
        <taxon>Rosaceae</taxon>
        <taxon>Amygdaloideae</taxon>
        <taxon>Amygdaleae</taxon>
        <taxon>Prunus</taxon>
    </lineage>
</organism>
<feature type="compositionally biased region" description="Polar residues" evidence="1">
    <location>
        <begin position="114"/>
        <end position="142"/>
    </location>
</feature>
<feature type="region of interest" description="Disordered" evidence="1">
    <location>
        <begin position="42"/>
        <end position="142"/>
    </location>
</feature>
<reference evidence="4" key="1">
    <citation type="submission" date="2025-08" db="UniProtKB">
        <authorList>
            <consortium name="RefSeq"/>
        </authorList>
    </citation>
    <scope>IDENTIFICATION</scope>
</reference>